<reference evidence="2" key="2">
    <citation type="submission" date="2015-07" db="EMBL/GenBank/DDBJ databases">
        <title>Plasmids, circular viruses and viroids from rat gut.</title>
        <authorList>
            <person name="Jorgensen T.J."/>
            <person name="Hansen M.A."/>
            <person name="Xu Z."/>
            <person name="Tabak M.A."/>
            <person name="Sorensen S.J."/>
            <person name="Hansen L.H."/>
        </authorList>
    </citation>
    <scope>NUCLEOTIDE SEQUENCE</scope>
    <source>
        <strain evidence="2">RGRH0736</strain>
    </source>
</reference>
<organism evidence="2">
    <name type="scientific">uncultured prokaryote</name>
    <dbReference type="NCBI Taxonomy" id="198431"/>
    <lineage>
        <taxon>unclassified sequences</taxon>
        <taxon>environmental samples</taxon>
    </lineage>
</organism>
<keyword evidence="1" id="KW-0472">Membrane</keyword>
<sequence length="60" mass="6668">MLVCGMAFLRAPRGVEVTPDRVVGSTYQRGENDVVAHADYINNSIVGLGLFFVLLFLLRR</sequence>
<evidence type="ECO:0000256" key="1">
    <source>
        <dbReference type="SAM" id="Phobius"/>
    </source>
</evidence>
<accession>A0A0H5Q2U4</accession>
<protein>
    <submittedName>
        <fullName evidence="2">Uncharacterized protein</fullName>
    </submittedName>
</protein>
<proteinExistence type="predicted"/>
<keyword evidence="1" id="KW-1133">Transmembrane helix</keyword>
<dbReference type="EMBL" id="LN853347">
    <property type="protein sequence ID" value="CRY95700.1"/>
    <property type="molecule type" value="Genomic_DNA"/>
</dbReference>
<reference evidence="2" key="1">
    <citation type="submission" date="2015-06" db="EMBL/GenBank/DDBJ databases">
        <authorList>
            <person name="Joergensen T."/>
        </authorList>
    </citation>
    <scope>NUCLEOTIDE SEQUENCE</scope>
    <source>
        <strain evidence="2">RGRH0736</strain>
    </source>
</reference>
<name>A0A0H5Q2U4_9ZZZZ</name>
<keyword evidence="1" id="KW-0812">Transmembrane</keyword>
<feature type="transmembrane region" description="Helical" evidence="1">
    <location>
        <begin position="40"/>
        <end position="58"/>
    </location>
</feature>
<dbReference type="AlphaFoldDB" id="A0A0H5Q2U4"/>
<evidence type="ECO:0000313" key="2">
    <source>
        <dbReference type="EMBL" id="CRY95700.1"/>
    </source>
</evidence>